<feature type="domain" description="D-isomer specific 2-hydroxyacid dehydrogenase NAD-binding" evidence="6">
    <location>
        <begin position="104"/>
        <end position="278"/>
    </location>
</feature>
<accession>A0ABV2KU36</accession>
<dbReference type="InterPro" id="IPR036291">
    <property type="entry name" value="NAD(P)-bd_dom_sf"/>
</dbReference>
<dbReference type="RefSeq" id="WP_354219692.1">
    <property type="nucleotide sequence ID" value="NZ_JBEPMX010000005.1"/>
</dbReference>
<dbReference type="Gene3D" id="3.40.50.720">
    <property type="entry name" value="NAD(P)-binding Rossmann-like Domain"/>
    <property type="match status" value="2"/>
</dbReference>
<dbReference type="Proteomes" id="UP001549167">
    <property type="component" value="Unassembled WGS sequence"/>
</dbReference>
<feature type="domain" description="D-isomer specific 2-hydroxyacid dehydrogenase catalytic" evidence="5">
    <location>
        <begin position="8"/>
        <end position="309"/>
    </location>
</feature>
<reference evidence="7 8" key="1">
    <citation type="submission" date="2024-06" db="EMBL/GenBank/DDBJ databases">
        <title>Genomic Encyclopedia of Type Strains, Phase IV (KMG-IV): sequencing the most valuable type-strain genomes for metagenomic binning, comparative biology and taxonomic classification.</title>
        <authorList>
            <person name="Goeker M."/>
        </authorList>
    </citation>
    <scope>NUCLEOTIDE SEQUENCE [LARGE SCALE GENOMIC DNA]</scope>
    <source>
        <strain evidence="7 8">DSM 23520</strain>
    </source>
</reference>
<keyword evidence="2 4" id="KW-0560">Oxidoreductase</keyword>
<dbReference type="Pfam" id="PF00389">
    <property type="entry name" value="2-Hacid_dh"/>
    <property type="match status" value="1"/>
</dbReference>
<dbReference type="SUPFAM" id="SSF52283">
    <property type="entry name" value="Formate/glycerate dehydrogenase catalytic domain-like"/>
    <property type="match status" value="1"/>
</dbReference>
<evidence type="ECO:0000256" key="2">
    <source>
        <dbReference type="ARBA" id="ARBA00023002"/>
    </source>
</evidence>
<keyword evidence="3" id="KW-0520">NAD</keyword>
<gene>
    <name evidence="7" type="ORF">ABID56_001189</name>
</gene>
<dbReference type="PANTHER" id="PTHR43333:SF1">
    <property type="entry name" value="D-ISOMER SPECIFIC 2-HYDROXYACID DEHYDROGENASE NAD-BINDING DOMAIN-CONTAINING PROTEIN"/>
    <property type="match status" value="1"/>
</dbReference>
<dbReference type="PANTHER" id="PTHR43333">
    <property type="entry name" value="2-HACID_DH_C DOMAIN-CONTAINING PROTEIN"/>
    <property type="match status" value="1"/>
</dbReference>
<dbReference type="SUPFAM" id="SSF51735">
    <property type="entry name" value="NAD(P)-binding Rossmann-fold domains"/>
    <property type="match status" value="1"/>
</dbReference>
<dbReference type="InterPro" id="IPR006139">
    <property type="entry name" value="D-isomer_2_OHA_DH_cat_dom"/>
</dbReference>
<name>A0ABV2KU36_9BACI</name>
<proteinExistence type="inferred from homology"/>
<evidence type="ECO:0000313" key="7">
    <source>
        <dbReference type="EMBL" id="MET3683098.1"/>
    </source>
</evidence>
<comment type="similarity">
    <text evidence="1 4">Belongs to the D-isomer specific 2-hydroxyacid dehydrogenase family.</text>
</comment>
<evidence type="ECO:0000313" key="8">
    <source>
        <dbReference type="Proteomes" id="UP001549167"/>
    </source>
</evidence>
<evidence type="ECO:0000259" key="5">
    <source>
        <dbReference type="Pfam" id="PF00389"/>
    </source>
</evidence>
<keyword evidence="8" id="KW-1185">Reference proteome</keyword>
<evidence type="ECO:0000256" key="4">
    <source>
        <dbReference type="RuleBase" id="RU003719"/>
    </source>
</evidence>
<dbReference type="CDD" id="cd05300">
    <property type="entry name" value="2-Hacid_dh_1"/>
    <property type="match status" value="1"/>
</dbReference>
<dbReference type="Pfam" id="PF02826">
    <property type="entry name" value="2-Hacid_dh_C"/>
    <property type="match status" value="1"/>
</dbReference>
<dbReference type="InterPro" id="IPR006140">
    <property type="entry name" value="D-isomer_DH_NAD-bd"/>
</dbReference>
<sequence length="316" mass="35400">MNVLTTCKVKSSIKEHFETQFPDVHFNWQESIGEATPYLHEADVLITYGEDLAADDIEKAKRLSWIMVISAGLDKMPFDQIEKQNITVTNARGIHAIPMAEYVIAMILQVSRQAKTLIEKERSHDWDRSVKMTEITGGVMLIVGTGAIGQEVARLAKAFQMKTIGVSQSGSAKDHFDECYPNESLYDVLGEADYVVGILPATDETHHYFDGKAFRAMKDSAIFVNIGRGQTVNEADIIDALQDGMIDHAVLDVFEEEPLSSDSSLWDIDNCTVTPHLSGISRHYQPRAFDIFETNLRPYLKNGELIENVIDPNRGY</sequence>
<evidence type="ECO:0000259" key="6">
    <source>
        <dbReference type="Pfam" id="PF02826"/>
    </source>
</evidence>
<protein>
    <submittedName>
        <fullName evidence="7">Phosphoglycerate dehydrogenase-like enzyme</fullName>
    </submittedName>
</protein>
<evidence type="ECO:0000256" key="1">
    <source>
        <dbReference type="ARBA" id="ARBA00005854"/>
    </source>
</evidence>
<evidence type="ECO:0000256" key="3">
    <source>
        <dbReference type="ARBA" id="ARBA00023027"/>
    </source>
</evidence>
<comment type="caution">
    <text evidence="7">The sequence shown here is derived from an EMBL/GenBank/DDBJ whole genome shotgun (WGS) entry which is preliminary data.</text>
</comment>
<dbReference type="EMBL" id="JBEPMX010000005">
    <property type="protein sequence ID" value="MET3683098.1"/>
    <property type="molecule type" value="Genomic_DNA"/>
</dbReference>
<organism evidence="7 8">
    <name type="scientific">Alkalibacillus flavidus</name>
    <dbReference type="NCBI Taxonomy" id="546021"/>
    <lineage>
        <taxon>Bacteria</taxon>
        <taxon>Bacillati</taxon>
        <taxon>Bacillota</taxon>
        <taxon>Bacilli</taxon>
        <taxon>Bacillales</taxon>
        <taxon>Bacillaceae</taxon>
        <taxon>Alkalibacillus</taxon>
    </lineage>
</organism>